<gene>
    <name evidence="4" type="ORF">METZ01_LOCUS49548</name>
</gene>
<proteinExistence type="predicted"/>
<dbReference type="Gene3D" id="3.90.550.10">
    <property type="entry name" value="Spore Coat Polysaccharide Biosynthesis Protein SpsA, Chain A"/>
    <property type="match status" value="1"/>
</dbReference>
<organism evidence="4">
    <name type="scientific">marine metagenome</name>
    <dbReference type="NCBI Taxonomy" id="408172"/>
    <lineage>
        <taxon>unclassified sequences</taxon>
        <taxon>metagenomes</taxon>
        <taxon>ecological metagenomes</taxon>
    </lineage>
</organism>
<dbReference type="NCBIfam" id="NF045761">
    <property type="entry name" value="NAMPUrTaseMurU"/>
    <property type="match status" value="1"/>
</dbReference>
<evidence type="ECO:0000256" key="2">
    <source>
        <dbReference type="ARBA" id="ARBA00022695"/>
    </source>
</evidence>
<dbReference type="InterPro" id="IPR050065">
    <property type="entry name" value="GlmU-like"/>
</dbReference>
<sequence>MTWKYPHAMILAAGRGERLRPLTDHLPKPLIKIGDRCLIEHHLVALAQAGVDQVVINLAHLGDMIESHIGDGKRYGLSVAYSHEPEGALDTGGGIRQALRLITTDPFVVLNGDIWTDLQLDSLPDSIDGQGHLLLVDNPVHNPAGDFHLFGQKVLNQPVGNSVSLTFSGIGIYRHSLFNDSPRGRFPLADLLRQAADGNQLSGQHFSGKWIDVGTVDRLAEARRLAIGQNNSR</sequence>
<keyword evidence="1" id="KW-0808">Transferase</keyword>
<dbReference type="PANTHER" id="PTHR43584">
    <property type="entry name" value="NUCLEOTIDYL TRANSFERASE"/>
    <property type="match status" value="1"/>
</dbReference>
<dbReference type="AlphaFoldDB" id="A0A381RZU4"/>
<dbReference type="GO" id="GO:0016779">
    <property type="term" value="F:nucleotidyltransferase activity"/>
    <property type="evidence" value="ECO:0007669"/>
    <property type="project" value="UniProtKB-KW"/>
</dbReference>
<dbReference type="InterPro" id="IPR005835">
    <property type="entry name" value="NTP_transferase_dom"/>
</dbReference>
<dbReference type="Pfam" id="PF00483">
    <property type="entry name" value="NTP_transferase"/>
    <property type="match status" value="1"/>
</dbReference>
<reference evidence="4" key="1">
    <citation type="submission" date="2018-05" db="EMBL/GenBank/DDBJ databases">
        <authorList>
            <person name="Lanie J.A."/>
            <person name="Ng W.-L."/>
            <person name="Kazmierczak K.M."/>
            <person name="Andrzejewski T.M."/>
            <person name="Davidsen T.M."/>
            <person name="Wayne K.J."/>
            <person name="Tettelin H."/>
            <person name="Glass J.I."/>
            <person name="Rusch D."/>
            <person name="Podicherti R."/>
            <person name="Tsui H.-C.T."/>
            <person name="Winkler M.E."/>
        </authorList>
    </citation>
    <scope>NUCLEOTIDE SEQUENCE</scope>
</reference>
<protein>
    <recommendedName>
        <fullName evidence="3">Nucleotidyl transferase domain-containing protein</fullName>
    </recommendedName>
</protein>
<dbReference type="InterPro" id="IPR054790">
    <property type="entry name" value="MurU"/>
</dbReference>
<keyword evidence="2" id="KW-0548">Nucleotidyltransferase</keyword>
<evidence type="ECO:0000256" key="1">
    <source>
        <dbReference type="ARBA" id="ARBA00022679"/>
    </source>
</evidence>
<dbReference type="CDD" id="cd06422">
    <property type="entry name" value="NTP_transferase_like_1"/>
    <property type="match status" value="1"/>
</dbReference>
<dbReference type="EMBL" id="UINC01002439">
    <property type="protein sequence ID" value="SUZ96694.1"/>
    <property type="molecule type" value="Genomic_DNA"/>
</dbReference>
<evidence type="ECO:0000259" key="3">
    <source>
        <dbReference type="Pfam" id="PF00483"/>
    </source>
</evidence>
<dbReference type="SUPFAM" id="SSF53448">
    <property type="entry name" value="Nucleotide-diphospho-sugar transferases"/>
    <property type="match status" value="1"/>
</dbReference>
<feature type="domain" description="Nucleotidyl transferase" evidence="3">
    <location>
        <begin position="8"/>
        <end position="123"/>
    </location>
</feature>
<dbReference type="PANTHER" id="PTHR43584:SF8">
    <property type="entry name" value="N-ACETYLMURAMATE ALPHA-1-PHOSPHATE URIDYLYLTRANSFERASE"/>
    <property type="match status" value="1"/>
</dbReference>
<accession>A0A381RZU4</accession>
<evidence type="ECO:0000313" key="4">
    <source>
        <dbReference type="EMBL" id="SUZ96694.1"/>
    </source>
</evidence>
<name>A0A381RZU4_9ZZZZ</name>
<dbReference type="InterPro" id="IPR029044">
    <property type="entry name" value="Nucleotide-diphossugar_trans"/>
</dbReference>